<gene>
    <name evidence="2" type="ORF">S01H4_65629</name>
</gene>
<evidence type="ECO:0000313" key="2">
    <source>
        <dbReference type="EMBL" id="GAH27403.1"/>
    </source>
</evidence>
<keyword evidence="1" id="KW-0472">Membrane</keyword>
<accession>X1G300</accession>
<dbReference type="EMBL" id="BART01040239">
    <property type="protein sequence ID" value="GAH27403.1"/>
    <property type="molecule type" value="Genomic_DNA"/>
</dbReference>
<sequence>MLIIVLVMAVVFSNVFEKIQDQPALANSTDTYTIIPEIMDNLPLYIFGIFILVSLAFYARTMISIINDKINNIGWLLIKNAVTIEEINNPPNIIRNI</sequence>
<evidence type="ECO:0000256" key="1">
    <source>
        <dbReference type="SAM" id="Phobius"/>
    </source>
</evidence>
<protein>
    <submittedName>
        <fullName evidence="2">Uncharacterized protein</fullName>
    </submittedName>
</protein>
<reference evidence="2" key="1">
    <citation type="journal article" date="2014" name="Front. Microbiol.">
        <title>High frequency of phylogenetically diverse reductive dehalogenase-homologous genes in deep subseafloor sedimentary metagenomes.</title>
        <authorList>
            <person name="Kawai M."/>
            <person name="Futagami T."/>
            <person name="Toyoda A."/>
            <person name="Takaki Y."/>
            <person name="Nishi S."/>
            <person name="Hori S."/>
            <person name="Arai W."/>
            <person name="Tsubouchi T."/>
            <person name="Morono Y."/>
            <person name="Uchiyama I."/>
            <person name="Ito T."/>
            <person name="Fujiyama A."/>
            <person name="Inagaki F."/>
            <person name="Takami H."/>
        </authorList>
    </citation>
    <scope>NUCLEOTIDE SEQUENCE</scope>
    <source>
        <strain evidence="2">Expedition CK06-06</strain>
    </source>
</reference>
<feature type="transmembrane region" description="Helical" evidence="1">
    <location>
        <begin position="42"/>
        <end position="59"/>
    </location>
</feature>
<proteinExistence type="predicted"/>
<name>X1G300_9ZZZZ</name>
<dbReference type="AlphaFoldDB" id="X1G300"/>
<keyword evidence="1" id="KW-0812">Transmembrane</keyword>
<organism evidence="2">
    <name type="scientific">marine sediment metagenome</name>
    <dbReference type="NCBI Taxonomy" id="412755"/>
    <lineage>
        <taxon>unclassified sequences</taxon>
        <taxon>metagenomes</taxon>
        <taxon>ecological metagenomes</taxon>
    </lineage>
</organism>
<comment type="caution">
    <text evidence="2">The sequence shown here is derived from an EMBL/GenBank/DDBJ whole genome shotgun (WGS) entry which is preliminary data.</text>
</comment>
<keyword evidence="1" id="KW-1133">Transmembrane helix</keyword>